<comment type="caution">
    <text evidence="9">The sequence shown here is derived from an EMBL/GenBank/DDBJ whole genome shotgun (WGS) entry which is preliminary data.</text>
</comment>
<dbReference type="PANTHER" id="PTHR43163">
    <property type="entry name" value="DIPEPTIDE TRANSPORT SYSTEM PERMEASE PROTEIN DPPB-RELATED"/>
    <property type="match status" value="1"/>
</dbReference>
<feature type="transmembrane region" description="Helical" evidence="7">
    <location>
        <begin position="257"/>
        <end position="282"/>
    </location>
</feature>
<proteinExistence type="inferred from homology"/>
<dbReference type="SUPFAM" id="SSF161098">
    <property type="entry name" value="MetI-like"/>
    <property type="match status" value="1"/>
</dbReference>
<dbReference type="OrthoDB" id="9778910at2"/>
<feature type="transmembrane region" description="Helical" evidence="7">
    <location>
        <begin position="302"/>
        <end position="328"/>
    </location>
</feature>
<keyword evidence="5 7" id="KW-1133">Transmembrane helix</keyword>
<comment type="similarity">
    <text evidence="7">Belongs to the binding-protein-dependent transport system permease family.</text>
</comment>
<dbReference type="GO" id="GO:0005886">
    <property type="term" value="C:plasma membrane"/>
    <property type="evidence" value="ECO:0007669"/>
    <property type="project" value="UniProtKB-SubCell"/>
</dbReference>
<evidence type="ECO:0000256" key="4">
    <source>
        <dbReference type="ARBA" id="ARBA00022692"/>
    </source>
</evidence>
<dbReference type="Gene3D" id="1.10.3720.10">
    <property type="entry name" value="MetI-like"/>
    <property type="match status" value="1"/>
</dbReference>
<sequence>MFRFILRRTLQAVVTFAALTAILFAWLRSLPGGPLDALLGENAGPQDRAKLVESLGLDESLWTQYLRYLGRFWTGDLGVSTGVWRGAPVTEVILTRAPATIELALCALIIGAVLGIAAGYWAATRRGTFDVAFLGFSVLGLAVPVFFTGFVLKYVFAVRAGWLPPSGRADLSGSIPTPTGLTLLDSLLAGSGAAFTESLRFLTLPTIALAIIPFAVIFRLTRASVAETLQQDFIRTANSKGLRNPTIAGRHVLRNSLLPVITVIGLQAGGLFAGAVLTETVFNYRGLGQSMALAFSTRDYAVLQALIMLAAVLYLVINIVVDIAYALCDPRVRTP</sequence>
<keyword evidence="10" id="KW-1185">Reference proteome</keyword>
<dbReference type="PANTHER" id="PTHR43163:SF6">
    <property type="entry name" value="DIPEPTIDE TRANSPORT SYSTEM PERMEASE PROTEIN DPPB-RELATED"/>
    <property type="match status" value="1"/>
</dbReference>
<gene>
    <name evidence="9" type="ORF">DP939_44060</name>
</gene>
<dbReference type="Pfam" id="PF00528">
    <property type="entry name" value="BPD_transp_1"/>
    <property type="match status" value="1"/>
</dbReference>
<protein>
    <submittedName>
        <fullName evidence="9">Peptide ABC transporter permease</fullName>
    </submittedName>
</protein>
<dbReference type="CDD" id="cd06261">
    <property type="entry name" value="TM_PBP2"/>
    <property type="match status" value="1"/>
</dbReference>
<keyword evidence="2 7" id="KW-0813">Transport</keyword>
<evidence type="ECO:0000259" key="8">
    <source>
        <dbReference type="PROSITE" id="PS50928"/>
    </source>
</evidence>
<evidence type="ECO:0000256" key="2">
    <source>
        <dbReference type="ARBA" id="ARBA00022448"/>
    </source>
</evidence>
<name>A0A366LJZ7_9ACTN</name>
<reference evidence="9 10" key="1">
    <citation type="submission" date="2018-06" db="EMBL/GenBank/DDBJ databases">
        <title>Sphaerisporangium craniellae sp. nov., isolated from a marine sponge in the South China Sea.</title>
        <authorList>
            <person name="Li L."/>
        </authorList>
    </citation>
    <scope>NUCLEOTIDE SEQUENCE [LARGE SCALE GENOMIC DNA]</scope>
    <source>
        <strain evidence="9 10">LHW63015</strain>
    </source>
</reference>
<evidence type="ECO:0000256" key="3">
    <source>
        <dbReference type="ARBA" id="ARBA00022475"/>
    </source>
</evidence>
<feature type="transmembrane region" description="Helical" evidence="7">
    <location>
        <begin position="201"/>
        <end position="220"/>
    </location>
</feature>
<feature type="transmembrane region" description="Helical" evidence="7">
    <location>
        <begin position="133"/>
        <end position="156"/>
    </location>
</feature>
<comment type="subcellular location">
    <subcellularLocation>
        <location evidence="1 7">Cell membrane</location>
        <topology evidence="1 7">Multi-pass membrane protein</topology>
    </subcellularLocation>
</comment>
<evidence type="ECO:0000256" key="7">
    <source>
        <dbReference type="RuleBase" id="RU363032"/>
    </source>
</evidence>
<dbReference type="InterPro" id="IPR000515">
    <property type="entry name" value="MetI-like"/>
</dbReference>
<dbReference type="GO" id="GO:0055085">
    <property type="term" value="P:transmembrane transport"/>
    <property type="evidence" value="ECO:0007669"/>
    <property type="project" value="InterPro"/>
</dbReference>
<feature type="transmembrane region" description="Helical" evidence="7">
    <location>
        <begin position="101"/>
        <end position="121"/>
    </location>
</feature>
<feature type="transmembrane region" description="Helical" evidence="7">
    <location>
        <begin position="12"/>
        <end position="29"/>
    </location>
</feature>
<evidence type="ECO:0000313" key="10">
    <source>
        <dbReference type="Proteomes" id="UP000253303"/>
    </source>
</evidence>
<keyword evidence="6 7" id="KW-0472">Membrane</keyword>
<evidence type="ECO:0000256" key="5">
    <source>
        <dbReference type="ARBA" id="ARBA00022989"/>
    </source>
</evidence>
<dbReference type="PROSITE" id="PS50928">
    <property type="entry name" value="ABC_TM1"/>
    <property type="match status" value="1"/>
</dbReference>
<dbReference type="Proteomes" id="UP000253303">
    <property type="component" value="Unassembled WGS sequence"/>
</dbReference>
<organism evidence="9 10">
    <name type="scientific">Spongiactinospora rosea</name>
    <dbReference type="NCBI Taxonomy" id="2248750"/>
    <lineage>
        <taxon>Bacteria</taxon>
        <taxon>Bacillati</taxon>
        <taxon>Actinomycetota</taxon>
        <taxon>Actinomycetes</taxon>
        <taxon>Streptosporangiales</taxon>
        <taxon>Streptosporangiaceae</taxon>
        <taxon>Spongiactinospora</taxon>
    </lineage>
</organism>
<evidence type="ECO:0000256" key="1">
    <source>
        <dbReference type="ARBA" id="ARBA00004651"/>
    </source>
</evidence>
<dbReference type="InterPro" id="IPR045621">
    <property type="entry name" value="BPD_transp_1_N"/>
</dbReference>
<dbReference type="InterPro" id="IPR035906">
    <property type="entry name" value="MetI-like_sf"/>
</dbReference>
<evidence type="ECO:0000256" key="6">
    <source>
        <dbReference type="ARBA" id="ARBA00023136"/>
    </source>
</evidence>
<dbReference type="AlphaFoldDB" id="A0A366LJZ7"/>
<dbReference type="Pfam" id="PF19300">
    <property type="entry name" value="BPD_transp_1_N"/>
    <property type="match status" value="1"/>
</dbReference>
<keyword evidence="4 7" id="KW-0812">Transmembrane</keyword>
<dbReference type="EMBL" id="QMEY01000046">
    <property type="protein sequence ID" value="RBQ13813.1"/>
    <property type="molecule type" value="Genomic_DNA"/>
</dbReference>
<keyword evidence="3" id="KW-1003">Cell membrane</keyword>
<feature type="domain" description="ABC transmembrane type-1" evidence="8">
    <location>
        <begin position="97"/>
        <end position="325"/>
    </location>
</feature>
<accession>A0A366LJZ7</accession>
<evidence type="ECO:0000313" key="9">
    <source>
        <dbReference type="EMBL" id="RBQ13813.1"/>
    </source>
</evidence>
<dbReference type="RefSeq" id="WP_113986798.1">
    <property type="nucleotide sequence ID" value="NZ_QMEY01000046.1"/>
</dbReference>